<evidence type="ECO:0000313" key="1">
    <source>
        <dbReference type="EMBL" id="CAP52221.1"/>
    </source>
</evidence>
<dbReference type="KEGG" id="xca:xcc-b100_2860"/>
<dbReference type="AlphaFoldDB" id="B0RW03"/>
<dbReference type="EMBL" id="AM920689">
    <property type="protein sequence ID" value="CAP52221.1"/>
    <property type="molecule type" value="Genomic_DNA"/>
</dbReference>
<reference evidence="1 2" key="1">
    <citation type="journal article" date="2008" name="J. Biotechnol.">
        <title>The genome of Xanthomonas campestris pv. campestris B100 and its use for the reconstruction of metabolic pathways involved in xanthan biosynthesis.</title>
        <authorList>
            <person name="Vorholter F.J."/>
            <person name="Schneiker S."/>
            <person name="Goesmann A."/>
            <person name="Krause L."/>
            <person name="Bekel T."/>
            <person name="Kaiser O."/>
            <person name="Linke B."/>
            <person name="Patschkowski T."/>
            <person name="Ruckert C."/>
            <person name="Schmid J."/>
            <person name="Sidhu V.K."/>
            <person name="Sieber V."/>
            <person name="Tauch A."/>
            <person name="Watt S.A."/>
            <person name="Weisshaar B."/>
            <person name="Becker A."/>
            <person name="Niehaus K."/>
            <person name="Puhler A."/>
        </authorList>
    </citation>
    <scope>NUCLEOTIDE SEQUENCE [LARGE SCALE GENOMIC DNA]</scope>
    <source>
        <strain evidence="1 2">B100</strain>
    </source>
</reference>
<dbReference type="Proteomes" id="UP000001188">
    <property type="component" value="Chromosome"/>
</dbReference>
<evidence type="ECO:0000313" key="2">
    <source>
        <dbReference type="Proteomes" id="UP000001188"/>
    </source>
</evidence>
<organism evidence="1 2">
    <name type="scientific">Xanthomonas campestris pv. campestris (strain B100)</name>
    <dbReference type="NCBI Taxonomy" id="509169"/>
    <lineage>
        <taxon>Bacteria</taxon>
        <taxon>Pseudomonadati</taxon>
        <taxon>Pseudomonadota</taxon>
        <taxon>Gammaproteobacteria</taxon>
        <taxon>Lysobacterales</taxon>
        <taxon>Lysobacteraceae</taxon>
        <taxon>Xanthomonas</taxon>
    </lineage>
</organism>
<accession>B0RW03</accession>
<proteinExistence type="predicted"/>
<name>B0RW03_XANCB</name>
<sequence>MAQRADSPLRRTGAPPACRLGEAAKARETLECGRFAGICTGSNALSRASRGLGDKPRSWRNHMAALLRGGDAA</sequence>
<dbReference type="HOGENOM" id="CLU_2703931_0_0_6"/>
<protein>
    <submittedName>
        <fullName evidence="1">Uncharacterized protein</fullName>
    </submittedName>
</protein>
<gene>
    <name evidence="1" type="ORF">XCCB100_2860</name>
</gene>